<comment type="caution">
    <text evidence="1">The sequence shown here is derived from an EMBL/GenBank/DDBJ whole genome shotgun (WGS) entry which is preliminary data.</text>
</comment>
<dbReference type="EMBL" id="SRZC01000002">
    <property type="protein sequence ID" value="TGX83944.1"/>
    <property type="molecule type" value="Genomic_DNA"/>
</dbReference>
<evidence type="ECO:0000313" key="2">
    <source>
        <dbReference type="Proteomes" id="UP000308886"/>
    </source>
</evidence>
<dbReference type="Proteomes" id="UP000308886">
    <property type="component" value="Unassembled WGS sequence"/>
</dbReference>
<proteinExistence type="predicted"/>
<organism evidence="1 2">
    <name type="scientific">Palleniella muris</name>
    <dbReference type="NCBI Taxonomy" id="3038145"/>
    <lineage>
        <taxon>Bacteria</taxon>
        <taxon>Pseudomonadati</taxon>
        <taxon>Bacteroidota</taxon>
        <taxon>Bacteroidia</taxon>
        <taxon>Bacteroidales</taxon>
        <taxon>Prevotellaceae</taxon>
        <taxon>Palleniella</taxon>
    </lineage>
</organism>
<evidence type="ECO:0000313" key="1">
    <source>
        <dbReference type="EMBL" id="TGX83944.1"/>
    </source>
</evidence>
<accession>A0AC61QTN8</accession>
<reference evidence="1" key="1">
    <citation type="submission" date="2019-04" db="EMBL/GenBank/DDBJ databases">
        <title>Microbes associate with the intestines of laboratory mice.</title>
        <authorList>
            <person name="Navarre W."/>
            <person name="Wong E."/>
            <person name="Huang K."/>
            <person name="Tropini C."/>
            <person name="Ng K."/>
            <person name="Yu B."/>
        </authorList>
    </citation>
    <scope>NUCLEOTIDE SEQUENCE</scope>
    <source>
        <strain evidence="1">NM73_A23</strain>
    </source>
</reference>
<name>A0AC61QTN8_9BACT</name>
<gene>
    <name evidence="1" type="ORF">E5358_01875</name>
</gene>
<keyword evidence="2" id="KW-1185">Reference proteome</keyword>
<sequence>MRRTKHVEELIEDDEQKPDFDDMMNEVQEEIEEHDAEDAVVSRAPELRQLSENIDKATNTWINATLQLESAIRKYNSAQTALGNAVDTISGKVDTINTHIDNVLKEAPTKLQVSVRVKDEDWKKIQEMHTKQQQWMTTQMQKHIREVNQMFYEERRRVQERYKEYDGTYLGHYVQYFFWFFFVLGLVIFGLAIFLILDSNYHWTK</sequence>
<protein>
    <submittedName>
        <fullName evidence="1">Uncharacterized protein</fullName>
    </submittedName>
</protein>